<evidence type="ECO:0000313" key="2">
    <source>
        <dbReference type="EMBL" id="QHS89916.1"/>
    </source>
</evidence>
<proteinExistence type="predicted"/>
<reference evidence="2" key="1">
    <citation type="journal article" date="2020" name="Nature">
        <title>Giant virus diversity and host interactions through global metagenomics.</title>
        <authorList>
            <person name="Schulz F."/>
            <person name="Roux S."/>
            <person name="Paez-Espino D."/>
            <person name="Jungbluth S."/>
            <person name="Walsh D.A."/>
            <person name="Denef V.J."/>
            <person name="McMahon K.D."/>
            <person name="Konstantinidis K.T."/>
            <person name="Eloe-Fadrosh E.A."/>
            <person name="Kyrpides N.C."/>
            <person name="Woyke T."/>
        </authorList>
    </citation>
    <scope>NUCLEOTIDE SEQUENCE</scope>
    <source>
        <strain evidence="2">GVMAG-M-3300010160-4</strain>
    </source>
</reference>
<sequence length="129" mass="15105">MSCVCDVHKKFLSECGYNDLKHWCSDPSNEYVGRKGILIIEGKRYPEQNSIWANPYKVGKDGDLNNVLNKYYSHLCKELTEKPYLYEELKKLKGKRLGCWCVSKPYTTDLNPTVCHAQILMVFINWFYP</sequence>
<dbReference type="Pfam" id="PF14216">
    <property type="entry name" value="DUF4326"/>
    <property type="match status" value="1"/>
</dbReference>
<protein>
    <recommendedName>
        <fullName evidence="1">DUF4326 domain-containing protein</fullName>
    </recommendedName>
</protein>
<dbReference type="InterPro" id="IPR025475">
    <property type="entry name" value="DUF4326"/>
</dbReference>
<dbReference type="EMBL" id="MN739121">
    <property type="protein sequence ID" value="QHS89916.1"/>
    <property type="molecule type" value="Genomic_DNA"/>
</dbReference>
<feature type="domain" description="DUF4326" evidence="1">
    <location>
        <begin position="20"/>
        <end position="121"/>
    </location>
</feature>
<organism evidence="2">
    <name type="scientific">viral metagenome</name>
    <dbReference type="NCBI Taxonomy" id="1070528"/>
    <lineage>
        <taxon>unclassified sequences</taxon>
        <taxon>metagenomes</taxon>
        <taxon>organismal metagenomes</taxon>
    </lineage>
</organism>
<name>A0A6C0BCS7_9ZZZZ</name>
<evidence type="ECO:0000259" key="1">
    <source>
        <dbReference type="Pfam" id="PF14216"/>
    </source>
</evidence>
<dbReference type="AlphaFoldDB" id="A0A6C0BCS7"/>
<accession>A0A6C0BCS7</accession>